<feature type="signal peptide" evidence="4">
    <location>
        <begin position="1"/>
        <end position="19"/>
    </location>
</feature>
<dbReference type="InterPro" id="IPR011429">
    <property type="entry name" value="Cyt_c_Planctomycete-type"/>
</dbReference>
<evidence type="ECO:0000259" key="5">
    <source>
        <dbReference type="SMART" id="SM00607"/>
    </source>
</evidence>
<dbReference type="Pfam" id="PF22633">
    <property type="entry name" value="F5_F8_type_C_2"/>
    <property type="match status" value="1"/>
</dbReference>
<proteinExistence type="predicted"/>
<dbReference type="InterPro" id="IPR008979">
    <property type="entry name" value="Galactose-bd-like_sf"/>
</dbReference>
<dbReference type="Proteomes" id="UP000319908">
    <property type="component" value="Unassembled WGS sequence"/>
</dbReference>
<evidence type="ECO:0000313" key="6">
    <source>
        <dbReference type="EMBL" id="TWU16534.1"/>
    </source>
</evidence>
<keyword evidence="3" id="KW-1015">Disulfide bond</keyword>
<comment type="caution">
    <text evidence="6">The sequence shown here is derived from an EMBL/GenBank/DDBJ whole genome shotgun (WGS) entry which is preliminary data.</text>
</comment>
<keyword evidence="2" id="KW-0106">Calcium</keyword>
<dbReference type="RefSeq" id="WP_146408161.1">
    <property type="nucleotide sequence ID" value="NZ_SJPU01000002.1"/>
</dbReference>
<dbReference type="AlphaFoldDB" id="A0A5C6C015"/>
<dbReference type="InterPro" id="IPR022655">
    <property type="entry name" value="DUF1553"/>
</dbReference>
<evidence type="ECO:0000256" key="1">
    <source>
        <dbReference type="ARBA" id="ARBA00022723"/>
    </source>
</evidence>
<dbReference type="PANTHER" id="PTHR35889:SF3">
    <property type="entry name" value="F-BOX DOMAIN-CONTAINING PROTEIN"/>
    <property type="match status" value="1"/>
</dbReference>
<gene>
    <name evidence="6" type="ORF">Poly21_37390</name>
</gene>
<dbReference type="EMBL" id="SJPU01000002">
    <property type="protein sequence ID" value="TWU16534.1"/>
    <property type="molecule type" value="Genomic_DNA"/>
</dbReference>
<evidence type="ECO:0000313" key="7">
    <source>
        <dbReference type="Proteomes" id="UP000319908"/>
    </source>
</evidence>
<dbReference type="Gene3D" id="2.60.120.260">
    <property type="entry name" value="Galactose-binding domain-like"/>
    <property type="match status" value="1"/>
</dbReference>
<reference evidence="6 7" key="1">
    <citation type="journal article" date="2020" name="Antonie Van Leeuwenhoek">
        <title>Rhodopirellula heiligendammensis sp. nov., Rhodopirellula pilleata sp. nov., and Rhodopirellula solitaria sp. nov. isolated from natural or artificial marine surfaces in Northern Germany and California, USA, and emended description of the genus Rhodopirellula.</title>
        <authorList>
            <person name="Kallscheuer N."/>
            <person name="Wiegand S."/>
            <person name="Jogler M."/>
            <person name="Boedeker C."/>
            <person name="Peeters S.H."/>
            <person name="Rast P."/>
            <person name="Heuer A."/>
            <person name="Jetten M.S.M."/>
            <person name="Rohde M."/>
            <person name="Jogler C."/>
        </authorList>
    </citation>
    <scope>NUCLEOTIDE SEQUENCE [LARGE SCALE GENOMIC DNA]</scope>
    <source>
        <strain evidence="6 7">Poly21</strain>
    </source>
</reference>
<dbReference type="GO" id="GO:0046872">
    <property type="term" value="F:metal ion binding"/>
    <property type="evidence" value="ECO:0007669"/>
    <property type="project" value="UniProtKB-KW"/>
</dbReference>
<sequence>MLRNLILTSLLALSSALPADEPAAPSSATRLVTTTKPSKLPEQVTFNAHIRPIMSNTCFACHGPDVENNQSEFRIDSFESATGSLPSDDELRGIVPGDLENSEVYQRIMGTGYGEQMPPAEFRHQLSSYEKALFGKWIEQGAQYEQHWAYAPVTRPAIPQLKRYGSQVANEVDAYILSRLEQAGLEPAPLASKSTLLRRLSLDLIGLPPTPAELQSFIADSTDDAYQKQVERLLASPHFGERMASSWLDIVRFADTVGFHGDQNLRDFAYRDYVIDAFNQNKPFDEFTRQQIAGDLKPNPTTEDLIATGLLRLNMVTREGGAQPGEYLAKYKADRVRMIGTAWLGSTMACCECHDHKFDPFSAKDFYSMGAFFDDIRQWGVYSNYAYTPNKDLLGFNNDYPFPTEMRFPSASLRAEIHALTRERDAGLLASVGDETLTSKPFSSWQTDIEHLLTQYPDGWVPMKVNQVETSARTQHQTLDDDSVLLTGKPVDGETVEITARPKTPTRVKAIRLEVLPDQHNGGNVGRKDDGRFELEFSASVVRTKSDQPQMRPNRPRYVRIELSGKQILSLAEVEVFSKNPDAENKLINLARQGTATQSTNYKTAHASLAIDGNTEGDYYKANSVTHTAIDGQNPWWEVDLGSEQAVDSIVVWNRTDTNYESRLKGFRLILLDKDRNVLQRETPKLPMPSTTVAIADEVLIEPESTVKIAWGEADREDPLRYSSGAPPRTLGQVWRSGPTRWQLPANENQLVHTAVYHLESPLELAPDQQLIVRLKSGSVGRVRLAVTPVGGAIAGWPAASETLAAALKKPSEKREQAEHAVLVGAFYVSTTDVSKQNPRTIYFRDAILDRHSAMAITVVTQSVSADNIPVSRVRPRGDWQDDSGVLAPPAVPHFLPQPDVDSDPRLTRTDLANWLTSSENPLVPRHFANRMWEHFFGTGLSAKLDDLGSQGEWPSHPLLLDRLASEFVVSNWDIKHLIRRIVMSRTYRQAATNRPELTEADPYNRLLAQAAPRRLEAELVRDNALAIAGLLNVDYLGGPSIFPYQPAGHYGNLQFPNRRYSPSEDYRQYRRGVYIHWQRTFLHPMLVNFDAPSRDECTADRSPSNSPQQALTLLNDPTFVEASHAMADSLLSEHSDASFESILDAAFIRALAREAMSEETQTLQAFYQRQLDHFTAHPEDAAKFNAVGIRDDEFANGAKLAAWSQVCRVILNLHETITRY</sequence>
<dbReference type="Pfam" id="PF07583">
    <property type="entry name" value="PSCyt2"/>
    <property type="match status" value="1"/>
</dbReference>
<keyword evidence="1" id="KW-0479">Metal-binding</keyword>
<dbReference type="Pfam" id="PF07587">
    <property type="entry name" value="PSD1"/>
    <property type="match status" value="1"/>
</dbReference>
<organism evidence="6 7">
    <name type="scientific">Allorhodopirellula heiligendammensis</name>
    <dbReference type="NCBI Taxonomy" id="2714739"/>
    <lineage>
        <taxon>Bacteria</taxon>
        <taxon>Pseudomonadati</taxon>
        <taxon>Planctomycetota</taxon>
        <taxon>Planctomycetia</taxon>
        <taxon>Pirellulales</taxon>
        <taxon>Pirellulaceae</taxon>
        <taxon>Allorhodopirellula</taxon>
    </lineage>
</organism>
<accession>A0A5C6C015</accession>
<keyword evidence="4" id="KW-0732">Signal</keyword>
<dbReference type="PANTHER" id="PTHR35889">
    <property type="entry name" value="CYCLOINULO-OLIGOSACCHARIDE FRUCTANOTRANSFERASE-RELATED"/>
    <property type="match status" value="1"/>
</dbReference>
<protein>
    <submittedName>
        <fullName evidence="6">Planctomycete cytochrome C</fullName>
    </submittedName>
</protein>
<dbReference type="Pfam" id="PF07635">
    <property type="entry name" value="PSCyt1"/>
    <property type="match status" value="1"/>
</dbReference>
<name>A0A5C6C015_9BACT</name>
<evidence type="ECO:0000256" key="4">
    <source>
        <dbReference type="SAM" id="SignalP"/>
    </source>
</evidence>
<evidence type="ECO:0000256" key="3">
    <source>
        <dbReference type="ARBA" id="ARBA00023157"/>
    </source>
</evidence>
<dbReference type="InterPro" id="IPR006585">
    <property type="entry name" value="FTP1"/>
</dbReference>
<dbReference type="OrthoDB" id="127107at2"/>
<feature type="chain" id="PRO_5022716397" evidence="4">
    <location>
        <begin position="20"/>
        <end position="1221"/>
    </location>
</feature>
<keyword evidence="7" id="KW-1185">Reference proteome</keyword>
<dbReference type="SMART" id="SM00607">
    <property type="entry name" value="FTP"/>
    <property type="match status" value="1"/>
</dbReference>
<dbReference type="InterPro" id="IPR011444">
    <property type="entry name" value="DUF1549"/>
</dbReference>
<evidence type="ECO:0000256" key="2">
    <source>
        <dbReference type="ARBA" id="ARBA00022837"/>
    </source>
</evidence>
<feature type="domain" description="Fucolectin tachylectin-4 pentraxin-1" evidence="5">
    <location>
        <begin position="587"/>
        <end position="721"/>
    </location>
</feature>
<dbReference type="SUPFAM" id="SSF49785">
    <property type="entry name" value="Galactose-binding domain-like"/>
    <property type="match status" value="1"/>
</dbReference>